<dbReference type="AlphaFoldDB" id="A0A386WU36"/>
<reference evidence="2 3" key="1">
    <citation type="submission" date="2017-10" db="EMBL/GenBank/DDBJ databases">
        <title>Integration of genomic and chemical information greatly accelerates assignment of the full stereostructure of myelolactone, a potent inhibitor of myeloma from a marine-derived Micromonospora.</title>
        <authorList>
            <person name="Kim M.C."/>
            <person name="Machado H."/>
            <person name="Jensen P.R."/>
            <person name="Fenical W."/>
        </authorList>
    </citation>
    <scope>NUCLEOTIDE SEQUENCE [LARGE SCALE GENOMIC DNA]</scope>
    <source>
        <strain evidence="2 3">CNY-010</strain>
    </source>
</reference>
<accession>A0A386WU36</accession>
<evidence type="ECO:0000313" key="3">
    <source>
        <dbReference type="Proteomes" id="UP000267804"/>
    </source>
</evidence>
<name>A0A386WU36_9ACTN</name>
<organism evidence="2 3">
    <name type="scientific">Micromonospora tulbaghiae</name>
    <dbReference type="NCBI Taxonomy" id="479978"/>
    <lineage>
        <taxon>Bacteria</taxon>
        <taxon>Bacillati</taxon>
        <taxon>Actinomycetota</taxon>
        <taxon>Actinomycetes</taxon>
        <taxon>Micromonosporales</taxon>
        <taxon>Micromonosporaceae</taxon>
        <taxon>Micromonospora</taxon>
    </lineage>
</organism>
<dbReference type="KEGG" id="mtua:CSH63_27395"/>
<proteinExistence type="predicted"/>
<dbReference type="Proteomes" id="UP000267804">
    <property type="component" value="Chromosome"/>
</dbReference>
<dbReference type="EMBL" id="CP024087">
    <property type="protein sequence ID" value="AYF31098.1"/>
    <property type="molecule type" value="Genomic_DNA"/>
</dbReference>
<evidence type="ECO:0000313" key="2">
    <source>
        <dbReference type="EMBL" id="AYF31098.1"/>
    </source>
</evidence>
<protein>
    <recommendedName>
        <fullName evidence="4">Portal protein</fullName>
    </recommendedName>
</protein>
<evidence type="ECO:0000256" key="1">
    <source>
        <dbReference type="SAM" id="MobiDB-lite"/>
    </source>
</evidence>
<gene>
    <name evidence="2" type="ORF">CSH63_27395</name>
</gene>
<feature type="region of interest" description="Disordered" evidence="1">
    <location>
        <begin position="456"/>
        <end position="481"/>
    </location>
</feature>
<evidence type="ECO:0008006" key="4">
    <source>
        <dbReference type="Google" id="ProtNLM"/>
    </source>
</evidence>
<sequence length="481" mass="51716">MRSWLFPAAAPPVRAVEATPQQVIATGAAGAAYGVDGTDWERGWRPAGTGGHREVPWWTNEKARIYSVAAYRSNPMARAIVDTYTAFCVGDSGVSYQATNPQVAAVVDQFWNDPRVALGGLQERMLRDHLLMGETALQMLVGRLSGVTRISPTPVSQISDVRLAGGNPLWPAELVFGGGAADGTALTVAGVNDLTGLREGQVMWWRSWMALLDDVRGDPFLSPVLDHLDSYDQVISNLIDRTALARYLVWDVTVEGDQEAVDDFVKKRGGVHTPPSGSIEVHNDKVTWKPQTAETKAEEDSIAGKNVLTLVAGGAGLAKTWLAEPDGANRATSLTMAEPVRRRVGGVQKLWLGYQTELCRYAVDQAVAARRLPQLVTARDPRTGSEFAIPAAQSVTVTGPSISASDAEFTAKILLNLSTGLEKLVKNQVLTPEAARIAARKAWEDYMGIPYTAELDSPDANPDDVAQAVDDAHPDGTTPLV</sequence>